<evidence type="ECO:0000256" key="2">
    <source>
        <dbReference type="ARBA" id="ARBA00007362"/>
    </source>
</evidence>
<feature type="compositionally biased region" description="Basic and acidic residues" evidence="6">
    <location>
        <begin position="339"/>
        <end position="364"/>
    </location>
</feature>
<feature type="transmembrane region" description="Helical" evidence="7">
    <location>
        <begin position="51"/>
        <end position="69"/>
    </location>
</feature>
<evidence type="ECO:0000313" key="10">
    <source>
        <dbReference type="Proteomes" id="UP000295705"/>
    </source>
</evidence>
<organism evidence="9 10">
    <name type="scientific">Actinomycetospora succinea</name>
    <dbReference type="NCBI Taxonomy" id="663603"/>
    <lineage>
        <taxon>Bacteria</taxon>
        <taxon>Bacillati</taxon>
        <taxon>Actinomycetota</taxon>
        <taxon>Actinomycetes</taxon>
        <taxon>Pseudonocardiales</taxon>
        <taxon>Pseudonocardiaceae</taxon>
        <taxon>Actinomycetospora</taxon>
    </lineage>
</organism>
<keyword evidence="4 7" id="KW-1133">Transmembrane helix</keyword>
<comment type="subcellular location">
    <subcellularLocation>
        <location evidence="1">Membrane</location>
        <topology evidence="1">Multi-pass membrane protein</topology>
    </subcellularLocation>
</comment>
<evidence type="ECO:0000313" key="9">
    <source>
        <dbReference type="EMBL" id="TDQ47047.1"/>
    </source>
</evidence>
<dbReference type="EMBL" id="SNYO01000014">
    <property type="protein sequence ID" value="TDQ47047.1"/>
    <property type="molecule type" value="Genomic_DNA"/>
</dbReference>
<feature type="transmembrane region" description="Helical" evidence="7">
    <location>
        <begin position="248"/>
        <end position="269"/>
    </location>
</feature>
<dbReference type="GO" id="GO:0016020">
    <property type="term" value="C:membrane"/>
    <property type="evidence" value="ECO:0007669"/>
    <property type="project" value="UniProtKB-SubCell"/>
</dbReference>
<feature type="transmembrane region" description="Helical" evidence="7">
    <location>
        <begin position="185"/>
        <end position="207"/>
    </location>
</feature>
<evidence type="ECO:0000256" key="5">
    <source>
        <dbReference type="ARBA" id="ARBA00023136"/>
    </source>
</evidence>
<name>A0A4V3D789_9PSEU</name>
<proteinExistence type="inferred from homology"/>
<feature type="transmembrane region" description="Helical" evidence="7">
    <location>
        <begin position="131"/>
        <end position="149"/>
    </location>
</feature>
<reference evidence="9 10" key="1">
    <citation type="submission" date="2019-03" db="EMBL/GenBank/DDBJ databases">
        <title>Genomic Encyclopedia of Type Strains, Phase IV (KMG-IV): sequencing the most valuable type-strain genomes for metagenomic binning, comparative biology and taxonomic classification.</title>
        <authorList>
            <person name="Goeker M."/>
        </authorList>
    </citation>
    <scope>NUCLEOTIDE SEQUENCE [LARGE SCALE GENOMIC DNA]</scope>
    <source>
        <strain evidence="9 10">DSM 45775</strain>
    </source>
</reference>
<dbReference type="AlphaFoldDB" id="A0A4V3D789"/>
<accession>A0A4V3D789</accession>
<feature type="domain" description="EamA" evidence="8">
    <location>
        <begin position="156"/>
        <end position="287"/>
    </location>
</feature>
<gene>
    <name evidence="9" type="ORF">EV188_114135</name>
</gene>
<feature type="transmembrane region" description="Helical" evidence="7">
    <location>
        <begin position="155"/>
        <end position="173"/>
    </location>
</feature>
<dbReference type="InterPro" id="IPR050638">
    <property type="entry name" value="AA-Vitamin_Transporters"/>
</dbReference>
<evidence type="ECO:0000256" key="7">
    <source>
        <dbReference type="SAM" id="Phobius"/>
    </source>
</evidence>
<dbReference type="Pfam" id="PF00892">
    <property type="entry name" value="EamA"/>
    <property type="match status" value="1"/>
</dbReference>
<feature type="compositionally biased region" description="Basic and acidic residues" evidence="6">
    <location>
        <begin position="372"/>
        <end position="385"/>
    </location>
</feature>
<feature type="region of interest" description="Disordered" evidence="6">
    <location>
        <begin position="294"/>
        <end position="385"/>
    </location>
</feature>
<evidence type="ECO:0000256" key="4">
    <source>
        <dbReference type="ARBA" id="ARBA00022989"/>
    </source>
</evidence>
<protein>
    <submittedName>
        <fullName evidence="9">Inner membrane transporter RhtA</fullName>
    </submittedName>
</protein>
<keyword evidence="3 7" id="KW-0812">Transmembrane</keyword>
<sequence>MDVNGCAPFTGRVTSLPTSPRSGAAMALGAMLCVQLGLALSTGLFDAVGPAGTACLRLLFAGALLLVLVRPRPSAFTRASLAACVALGTVTAGLTILFTEAIARIPLGTASALEFLGPLGVALVRGRGRARGWALLAAVGVVLLTHPWQAGLDPAGVGFALAAAACWAGYILLTQRVGDHVTGLTGLAVSMPVAGLVAALVAGPGLLADLGTGALDVTVLATALAIALLMPVVPFSLELLALRRLTTAAFGTLMCLEPAIALAIGALLLGQTPTLEAALGLAAVVAAGIGAERSGARGSGVGGDEPHDDAQEPDGRHHDAPDERRADVAGAARPPHHHGGQEPERGEAEERQRQGGEDPARAGGDRPLALRVELRPDDLPRGRVG</sequence>
<dbReference type="PANTHER" id="PTHR32322:SF2">
    <property type="entry name" value="EAMA DOMAIN-CONTAINING PROTEIN"/>
    <property type="match status" value="1"/>
</dbReference>
<comment type="similarity">
    <text evidence="2">Belongs to the EamA transporter family.</text>
</comment>
<evidence type="ECO:0000259" key="8">
    <source>
        <dbReference type="Pfam" id="PF00892"/>
    </source>
</evidence>
<feature type="transmembrane region" description="Helical" evidence="7">
    <location>
        <begin position="219"/>
        <end position="241"/>
    </location>
</feature>
<evidence type="ECO:0000256" key="3">
    <source>
        <dbReference type="ARBA" id="ARBA00022692"/>
    </source>
</evidence>
<feature type="transmembrane region" description="Helical" evidence="7">
    <location>
        <begin position="81"/>
        <end position="99"/>
    </location>
</feature>
<comment type="caution">
    <text evidence="9">The sequence shown here is derived from an EMBL/GenBank/DDBJ whole genome shotgun (WGS) entry which is preliminary data.</text>
</comment>
<evidence type="ECO:0000256" key="6">
    <source>
        <dbReference type="SAM" id="MobiDB-lite"/>
    </source>
</evidence>
<keyword evidence="10" id="KW-1185">Reference proteome</keyword>
<dbReference type="InterPro" id="IPR000620">
    <property type="entry name" value="EamA_dom"/>
</dbReference>
<feature type="transmembrane region" description="Helical" evidence="7">
    <location>
        <begin position="24"/>
        <end position="45"/>
    </location>
</feature>
<keyword evidence="5 7" id="KW-0472">Membrane</keyword>
<evidence type="ECO:0000256" key="1">
    <source>
        <dbReference type="ARBA" id="ARBA00004141"/>
    </source>
</evidence>
<dbReference type="Proteomes" id="UP000295705">
    <property type="component" value="Unassembled WGS sequence"/>
</dbReference>
<feature type="compositionally biased region" description="Basic and acidic residues" evidence="6">
    <location>
        <begin position="304"/>
        <end position="327"/>
    </location>
</feature>
<feature type="transmembrane region" description="Helical" evidence="7">
    <location>
        <begin position="105"/>
        <end position="124"/>
    </location>
</feature>
<dbReference type="PANTHER" id="PTHR32322">
    <property type="entry name" value="INNER MEMBRANE TRANSPORTER"/>
    <property type="match status" value="1"/>
</dbReference>